<dbReference type="InterPro" id="IPR011701">
    <property type="entry name" value="MFS"/>
</dbReference>
<feature type="compositionally biased region" description="Basic and acidic residues" evidence="6">
    <location>
        <begin position="437"/>
        <end position="458"/>
    </location>
</feature>
<keyword evidence="4 7" id="KW-1133">Transmembrane helix</keyword>
<feature type="transmembrane region" description="Helical" evidence="7">
    <location>
        <begin position="1209"/>
        <end position="1231"/>
    </location>
</feature>
<keyword evidence="2" id="KW-0813">Transport</keyword>
<feature type="transmembrane region" description="Helical" evidence="7">
    <location>
        <begin position="1087"/>
        <end position="1105"/>
    </location>
</feature>
<evidence type="ECO:0000256" key="1">
    <source>
        <dbReference type="ARBA" id="ARBA00004141"/>
    </source>
</evidence>
<dbReference type="EMBL" id="JAFIMR010000016">
    <property type="protein sequence ID" value="KAI1868885.1"/>
    <property type="molecule type" value="Genomic_DNA"/>
</dbReference>
<evidence type="ECO:0008006" key="10">
    <source>
        <dbReference type="Google" id="ProtNLM"/>
    </source>
</evidence>
<keyword evidence="9" id="KW-1185">Reference proteome</keyword>
<sequence length="1550" mass="168142">MATKHTRSLPASSQKPPAGLARVLNSEDNHDSAYISNTTADSGIGVHATEPLSRKPDPLNLPNTELIVPHGPLKTPPVVLPNTVRDHTTDQLAPGGDEYLPRVVDEAGEKKVMPNGCLLGNREYRCKTFLVPNRGDKLFMLAADCAKVLGYRDSYLMFHKNRSLYRIITNQFEKDNLLNQEILPISYRSRQIAIVTARSMFRQFGSRVIANGRRVKDDYWEGKARSQGFTEADLAGGTRPSAFMAREIVNPGDGVHTYDYNLGSNSGEIVDTEPLDQVHGLAGSRPLYPRSMGAPISGLNDDREKDYNPHHGVTGRAHKEFSALSETYDEAHHAADFSRSSSFEIRRSYMQNLWQRTVGQPTTSPVGDSKLQLAHSYIPINHGPTSSVPPAQSQDLLGQGILEGSRQAAEGMAGSTGRRIHTSTLRKAMHYTMQHDPLHVSQEESPTSDRVKGKDSKEIQGPTSHGPTPNEHTGKDSTYTPISRGGIHSYCNSSDEEASTSDPSESTSDETQRRLNSQIVDSIMRSLCAAIDRKVTEFRNRGADSNGQASGSDDQMNINESGSATMTTTEGRGRASNNTTSKRRRGQEKQDDDESDHESSNKRAKEIPRDRREVYTERRFACPYFKRNRRKYRQWTGCPGPGWDEVHRVKCKEPPCAVQQNLTVLDGFTEEQEKRLRSRKRLSPEMTEEQKWNHIYDILFPDDDPILRPSPCAGDEHVGQQLTATSLAAVGGDFWELNSWQETLGVREGHDLTPPGSIPDEHLPDVGALFDFDDALDGTANSLCVLTSRRAPRGARLTTSTLSSTVDAASLRDDQAAVLGGQPPEDGLGILTTAALTPSSLGALPSDLVLDGNAVQYRNKTPTLCTTMPGLLLSSSSPATSSVAAGPAPTDQQQDCHVAILKRLAQLEESLATPPSPGIEMILRAESDTRDLQTAAEPHLLSIPSPLHPKSNQSINTILVETLTDRDFASLSPTRNMADQLVEANHFTASHGDVDMENQTPEHSLGSHDNATPLPNVYPPLVSRCIIVFSLMLATFLSIIGTAIPMITTEFNSMSDAGWYGSAFFLTRATFMSAWGKGYKYFSMKLAYILAVVIFEVGSLVCALAPNSIALICGRAIQGIGAAGPMTGGYTITAFVAPPHTQPIIIGLIGSVFTIASIAGPLLGGAFTCFYINLPIGGLALLCMLFFFRTPPQAKANYNTPIREVLMNFDPVGSVLVFSGVLCFFMAVQWGGVVNPWSSSVVIGLLVGCVVIFGLFFANEHYQGDRALIVYSILGLRSIAASCGFAFFMNAANIALQYNLPIYFQAIQGRTPVDSGIRMIPSILGTGEFQSSYIPPLLYSPVGSGVMGKLQMFQPFLLASGVLSVIGCGLIYSFQPDAGLGPIIGYQILYGVGAGLGVQTPNLVATITSKQHDISIAVATVSCELTCLPSPRRRLGGRCHRRHLNNLILERIPRYAANVDPHAVLLVGAAGIHKAYSGEELRGVQLAYLDGLHGGWALGTAAFGVAVFWALVPEWPGKLAPPASDDDSSQTEEEKKAVKRGQADTAIATV</sequence>
<proteinExistence type="predicted"/>
<feature type="transmembrane region" description="Helical" evidence="7">
    <location>
        <begin position="1170"/>
        <end position="1188"/>
    </location>
</feature>
<feature type="region of interest" description="Disordered" evidence="6">
    <location>
        <begin position="541"/>
        <end position="610"/>
    </location>
</feature>
<dbReference type="PANTHER" id="PTHR23501:SF177">
    <property type="entry name" value="MAJOR FACILITATOR SUPERFAMILY (MFS) PROFILE DOMAIN-CONTAINING PROTEIN-RELATED"/>
    <property type="match status" value="1"/>
</dbReference>
<comment type="caution">
    <text evidence="8">The sequence shown here is derived from an EMBL/GenBank/DDBJ whole genome shotgun (WGS) entry which is preliminary data.</text>
</comment>
<dbReference type="InterPro" id="IPR013933">
    <property type="entry name" value="CRC_Rsc7/Swp82"/>
</dbReference>
<dbReference type="InterPro" id="IPR036259">
    <property type="entry name" value="MFS_trans_sf"/>
</dbReference>
<evidence type="ECO:0000313" key="9">
    <source>
        <dbReference type="Proteomes" id="UP000829685"/>
    </source>
</evidence>
<dbReference type="PANTHER" id="PTHR23501">
    <property type="entry name" value="MAJOR FACILITATOR SUPERFAMILY"/>
    <property type="match status" value="1"/>
</dbReference>
<dbReference type="Proteomes" id="UP000829685">
    <property type="component" value="Unassembled WGS sequence"/>
</dbReference>
<dbReference type="CDD" id="cd17502">
    <property type="entry name" value="MFS_Azr1_MDR_like"/>
    <property type="match status" value="1"/>
</dbReference>
<feature type="transmembrane region" description="Helical" evidence="7">
    <location>
        <begin position="1268"/>
        <end position="1289"/>
    </location>
</feature>
<dbReference type="GO" id="GO:0005886">
    <property type="term" value="C:plasma membrane"/>
    <property type="evidence" value="ECO:0007669"/>
    <property type="project" value="TreeGrafter"/>
</dbReference>
<feature type="transmembrane region" description="Helical" evidence="7">
    <location>
        <begin position="1026"/>
        <end position="1045"/>
    </location>
</feature>
<evidence type="ECO:0000256" key="5">
    <source>
        <dbReference type="ARBA" id="ARBA00023136"/>
    </source>
</evidence>
<evidence type="ECO:0000256" key="3">
    <source>
        <dbReference type="ARBA" id="ARBA00022692"/>
    </source>
</evidence>
<feature type="compositionally biased region" description="Polar residues" evidence="6">
    <location>
        <begin position="543"/>
        <end position="580"/>
    </location>
</feature>
<feature type="transmembrane region" description="Helical" evidence="7">
    <location>
        <begin position="1057"/>
        <end position="1075"/>
    </location>
</feature>
<protein>
    <recommendedName>
        <fullName evidence="10">Major facilitator superfamily (MFS) profile domain-containing protein</fullName>
    </recommendedName>
</protein>
<feature type="transmembrane region" description="Helical" evidence="7">
    <location>
        <begin position="1144"/>
        <end position="1164"/>
    </location>
</feature>
<comment type="subcellular location">
    <subcellularLocation>
        <location evidence="1">Membrane</location>
        <topology evidence="1">Multi-pass membrane protein</topology>
    </subcellularLocation>
</comment>
<accession>A0A9Q0ANS7</accession>
<dbReference type="GO" id="GO:0022857">
    <property type="term" value="F:transmembrane transporter activity"/>
    <property type="evidence" value="ECO:0007669"/>
    <property type="project" value="InterPro"/>
</dbReference>
<evidence type="ECO:0000256" key="7">
    <source>
        <dbReference type="SAM" id="Phobius"/>
    </source>
</evidence>
<feature type="transmembrane region" description="Helical" evidence="7">
    <location>
        <begin position="1356"/>
        <end position="1374"/>
    </location>
</feature>
<feature type="compositionally biased region" description="Polar residues" evidence="6">
    <location>
        <begin position="461"/>
        <end position="481"/>
    </location>
</feature>
<name>A0A9Q0ANS7_9PEZI</name>
<feature type="region of interest" description="Disordered" evidence="6">
    <location>
        <begin position="437"/>
        <end position="513"/>
    </location>
</feature>
<evidence type="ECO:0000256" key="2">
    <source>
        <dbReference type="ARBA" id="ARBA00022448"/>
    </source>
</evidence>
<evidence type="ECO:0000256" key="4">
    <source>
        <dbReference type="ARBA" id="ARBA00022989"/>
    </source>
</evidence>
<evidence type="ECO:0000313" key="8">
    <source>
        <dbReference type="EMBL" id="KAI1868885.1"/>
    </source>
</evidence>
<reference evidence="8" key="1">
    <citation type="submission" date="2021-03" db="EMBL/GenBank/DDBJ databases">
        <title>Revisited historic fungal species revealed as producer of novel bioactive compounds through whole genome sequencing and comparative genomics.</title>
        <authorList>
            <person name="Vignolle G.A."/>
            <person name="Hochenegger N."/>
            <person name="Mach R.L."/>
            <person name="Mach-Aigner A.R."/>
            <person name="Javad Rahimi M."/>
            <person name="Salim K.A."/>
            <person name="Chan C.M."/>
            <person name="Lim L.B.L."/>
            <person name="Cai F."/>
            <person name="Druzhinina I.S."/>
            <person name="U'Ren J.M."/>
            <person name="Derntl C."/>
        </authorList>
    </citation>
    <scope>NUCLEOTIDE SEQUENCE</scope>
    <source>
        <strain evidence="8">TUCIM 5799</strain>
    </source>
</reference>
<dbReference type="SUPFAM" id="SSF103473">
    <property type="entry name" value="MFS general substrate transporter"/>
    <property type="match status" value="1"/>
</dbReference>
<feature type="region of interest" description="Disordered" evidence="6">
    <location>
        <begin position="1520"/>
        <end position="1550"/>
    </location>
</feature>
<feature type="transmembrane region" description="Helical" evidence="7">
    <location>
        <begin position="1237"/>
        <end position="1256"/>
    </location>
</feature>
<dbReference type="Pfam" id="PF08624">
    <property type="entry name" value="CRC_subunit"/>
    <property type="match status" value="1"/>
</dbReference>
<feature type="transmembrane region" description="Helical" evidence="7">
    <location>
        <begin position="1492"/>
        <end position="1512"/>
    </location>
</feature>
<dbReference type="Gene3D" id="1.20.1250.20">
    <property type="entry name" value="MFS general substrate transporter like domains"/>
    <property type="match status" value="1"/>
</dbReference>
<keyword evidence="3 7" id="KW-0812">Transmembrane</keyword>
<keyword evidence="5 7" id="KW-0472">Membrane</keyword>
<feature type="compositionally biased region" description="Basic and acidic residues" evidence="6">
    <location>
        <begin position="597"/>
        <end position="610"/>
    </location>
</feature>
<dbReference type="Pfam" id="PF07690">
    <property type="entry name" value="MFS_1"/>
    <property type="match status" value="1"/>
</dbReference>
<evidence type="ECO:0000256" key="6">
    <source>
        <dbReference type="SAM" id="MobiDB-lite"/>
    </source>
</evidence>
<gene>
    <name evidence="8" type="ORF">JX265_006864</name>
</gene>
<organism evidence="8 9">
    <name type="scientific">Neoarthrinium moseri</name>
    <dbReference type="NCBI Taxonomy" id="1658444"/>
    <lineage>
        <taxon>Eukaryota</taxon>
        <taxon>Fungi</taxon>
        <taxon>Dikarya</taxon>
        <taxon>Ascomycota</taxon>
        <taxon>Pezizomycotina</taxon>
        <taxon>Sordariomycetes</taxon>
        <taxon>Xylariomycetidae</taxon>
        <taxon>Amphisphaeriales</taxon>
        <taxon>Apiosporaceae</taxon>
        <taxon>Neoarthrinium</taxon>
    </lineage>
</organism>